<reference evidence="3 4" key="1">
    <citation type="submission" date="2020-08" db="EMBL/GenBank/DDBJ databases">
        <title>Genomic Encyclopedia of Type Strains, Phase IV (KMG-IV): sequencing the most valuable type-strain genomes for metagenomic binning, comparative biology and taxonomic classification.</title>
        <authorList>
            <person name="Goeker M."/>
        </authorList>
    </citation>
    <scope>NUCLEOTIDE SEQUENCE [LARGE SCALE GENOMIC DNA]</scope>
    <source>
        <strain evidence="3 4">DSM 26189</strain>
    </source>
</reference>
<keyword evidence="1" id="KW-0378">Hydrolase</keyword>
<dbReference type="Pfam" id="PF00326">
    <property type="entry name" value="Peptidase_S9"/>
    <property type="match status" value="1"/>
</dbReference>
<evidence type="ECO:0000313" key="4">
    <source>
        <dbReference type="Proteomes" id="UP000571950"/>
    </source>
</evidence>
<evidence type="ECO:0000259" key="2">
    <source>
        <dbReference type="Pfam" id="PF00326"/>
    </source>
</evidence>
<dbReference type="InterPro" id="IPR029058">
    <property type="entry name" value="AB_hydrolase_fold"/>
</dbReference>
<dbReference type="Proteomes" id="UP000571950">
    <property type="component" value="Unassembled WGS sequence"/>
</dbReference>
<comment type="caution">
    <text evidence="3">The sequence shown here is derived from an EMBL/GenBank/DDBJ whole genome shotgun (WGS) entry which is preliminary data.</text>
</comment>
<gene>
    <name evidence="3" type="ORF">GGR43_002233</name>
</gene>
<dbReference type="RefSeq" id="WP_188072026.1">
    <property type="nucleotide sequence ID" value="NZ_BSPS01000040.1"/>
</dbReference>
<evidence type="ECO:0000256" key="1">
    <source>
        <dbReference type="ARBA" id="ARBA00022801"/>
    </source>
</evidence>
<protein>
    <recommendedName>
        <fullName evidence="2">Peptidase S9 prolyl oligopeptidase catalytic domain-containing protein</fullName>
    </recommendedName>
</protein>
<name>A0A7W6BPT7_9SPHN</name>
<proteinExistence type="predicted"/>
<dbReference type="GO" id="GO:0006508">
    <property type="term" value="P:proteolysis"/>
    <property type="evidence" value="ECO:0007669"/>
    <property type="project" value="InterPro"/>
</dbReference>
<accession>A0A7W6BPT7</accession>
<dbReference type="AlphaFoldDB" id="A0A7W6BPT7"/>
<dbReference type="Gene3D" id="3.40.50.1820">
    <property type="entry name" value="alpha/beta hydrolase"/>
    <property type="match status" value="1"/>
</dbReference>
<sequence>MEYGQGRGQAQGQGRGQVTIRVDGEQLDGTLLSPAKLIPGVLFIHGWGGTQQQDLVRAEEIAQLGCICFTFDLRGHARHKDERNSVTRSDGLADVIAAYDFLAAQDQVDPSAIAVVGTSYGGYLAALLTAHRPVAWLALRVPALYPDSHWDVPKALLSREDISSYRRHFRTGYQDKALAACEAFTGDVLIVESEHDDYVPHTTISSFMAAFQRSNSLSYRMLKGADHALRDEGHRRAYNYLLLGWIEEMVRRGRRPV</sequence>
<evidence type="ECO:0000313" key="3">
    <source>
        <dbReference type="EMBL" id="MBB3926513.1"/>
    </source>
</evidence>
<keyword evidence="4" id="KW-1185">Reference proteome</keyword>
<dbReference type="EMBL" id="JACIDT010000007">
    <property type="protein sequence ID" value="MBB3926513.1"/>
    <property type="molecule type" value="Genomic_DNA"/>
</dbReference>
<organism evidence="3 4">
    <name type="scientific">Sphingobium jiangsuense</name>
    <dbReference type="NCBI Taxonomy" id="870476"/>
    <lineage>
        <taxon>Bacteria</taxon>
        <taxon>Pseudomonadati</taxon>
        <taxon>Pseudomonadota</taxon>
        <taxon>Alphaproteobacteria</taxon>
        <taxon>Sphingomonadales</taxon>
        <taxon>Sphingomonadaceae</taxon>
        <taxon>Sphingobium</taxon>
    </lineage>
</organism>
<dbReference type="SUPFAM" id="SSF53474">
    <property type="entry name" value="alpha/beta-Hydrolases"/>
    <property type="match status" value="1"/>
</dbReference>
<dbReference type="PROSITE" id="PS00708">
    <property type="entry name" value="PRO_ENDOPEP_SER"/>
    <property type="match status" value="1"/>
</dbReference>
<dbReference type="InterPro" id="IPR002471">
    <property type="entry name" value="Pept_S9_AS"/>
</dbReference>
<feature type="domain" description="Peptidase S9 prolyl oligopeptidase catalytic" evidence="2">
    <location>
        <begin position="61"/>
        <end position="249"/>
    </location>
</feature>
<dbReference type="PANTHER" id="PTHR22946">
    <property type="entry name" value="DIENELACTONE HYDROLASE DOMAIN-CONTAINING PROTEIN-RELATED"/>
    <property type="match status" value="1"/>
</dbReference>
<dbReference type="InterPro" id="IPR001375">
    <property type="entry name" value="Peptidase_S9_cat"/>
</dbReference>
<dbReference type="GO" id="GO:0004252">
    <property type="term" value="F:serine-type endopeptidase activity"/>
    <property type="evidence" value="ECO:0007669"/>
    <property type="project" value="InterPro"/>
</dbReference>
<dbReference type="PANTHER" id="PTHR22946:SF5">
    <property type="entry name" value="PEPTIDASE S9 PROLYL OLIGOPEPTIDASE CATALYTIC DOMAIN-CONTAINING PROTEIN"/>
    <property type="match status" value="1"/>
</dbReference>
<dbReference type="InterPro" id="IPR050261">
    <property type="entry name" value="FrsA_esterase"/>
</dbReference>